<keyword evidence="12" id="KW-0325">Glycoprotein</keyword>
<evidence type="ECO:0000256" key="15">
    <source>
        <dbReference type="ARBA" id="ARBA00031354"/>
    </source>
</evidence>
<feature type="transmembrane region" description="Helical" evidence="20">
    <location>
        <begin position="65"/>
        <end position="86"/>
    </location>
</feature>
<name>A0AAN7UG66_9PEZI</name>
<evidence type="ECO:0000256" key="18">
    <source>
        <dbReference type="ARBA" id="ARBA00032910"/>
    </source>
</evidence>
<feature type="region of interest" description="Disordered" evidence="19">
    <location>
        <begin position="741"/>
        <end position="761"/>
    </location>
</feature>
<feature type="compositionally biased region" description="Basic and acidic residues" evidence="19">
    <location>
        <begin position="741"/>
        <end position="751"/>
    </location>
</feature>
<keyword evidence="9" id="KW-0333">Golgi apparatus</keyword>
<proteinExistence type="predicted"/>
<evidence type="ECO:0000256" key="17">
    <source>
        <dbReference type="ARBA" id="ARBA00032705"/>
    </source>
</evidence>
<evidence type="ECO:0000256" key="5">
    <source>
        <dbReference type="ARBA" id="ARBA00022692"/>
    </source>
</evidence>
<dbReference type="GO" id="GO:0006623">
    <property type="term" value="P:protein targeting to vacuole"/>
    <property type="evidence" value="ECO:0007669"/>
    <property type="project" value="TreeGrafter"/>
</dbReference>
<keyword evidence="11" id="KW-0675">Receptor</keyword>
<evidence type="ECO:0000256" key="11">
    <source>
        <dbReference type="ARBA" id="ARBA00023170"/>
    </source>
</evidence>
<dbReference type="GO" id="GO:0005829">
    <property type="term" value="C:cytosol"/>
    <property type="evidence" value="ECO:0007669"/>
    <property type="project" value="GOC"/>
</dbReference>
<dbReference type="GO" id="GO:0006896">
    <property type="term" value="P:Golgi to vacuole transport"/>
    <property type="evidence" value="ECO:0007669"/>
    <property type="project" value="TreeGrafter"/>
</dbReference>
<keyword evidence="23" id="KW-1185">Reference proteome</keyword>
<keyword evidence="7" id="KW-0653">Protein transport</keyword>
<dbReference type="FunFam" id="3.30.60.270:FF:000005">
    <property type="entry name" value="Sortilin"/>
    <property type="match status" value="2"/>
</dbReference>
<dbReference type="InterPro" id="IPR031777">
    <property type="entry name" value="Sortilin_C"/>
</dbReference>
<keyword evidence="5 20" id="KW-0812">Transmembrane</keyword>
<dbReference type="InterPro" id="IPR031778">
    <property type="entry name" value="Sortilin_N"/>
</dbReference>
<feature type="domain" description="VPS10" evidence="21">
    <location>
        <begin position="114"/>
        <end position="751"/>
    </location>
</feature>
<evidence type="ECO:0000256" key="1">
    <source>
        <dbReference type="ARBA" id="ARBA00004166"/>
    </source>
</evidence>
<evidence type="ECO:0000256" key="16">
    <source>
        <dbReference type="ARBA" id="ARBA00031902"/>
    </source>
</evidence>
<dbReference type="InterPro" id="IPR015943">
    <property type="entry name" value="WD40/YVTN_repeat-like_dom_sf"/>
</dbReference>
<feature type="compositionally biased region" description="Polar residues" evidence="19">
    <location>
        <begin position="752"/>
        <end position="761"/>
    </location>
</feature>
<feature type="domain" description="VPS10" evidence="21">
    <location>
        <begin position="790"/>
        <end position="1429"/>
    </location>
</feature>
<evidence type="ECO:0000256" key="14">
    <source>
        <dbReference type="ARBA" id="ARBA00031250"/>
    </source>
</evidence>
<dbReference type="Pfam" id="PF15902">
    <property type="entry name" value="Sortilin-Vps10"/>
    <property type="match status" value="2"/>
</dbReference>
<dbReference type="Gene3D" id="3.30.60.270">
    <property type="match status" value="2"/>
</dbReference>
<dbReference type="Gene3D" id="2.10.70.80">
    <property type="match status" value="2"/>
</dbReference>
<evidence type="ECO:0000256" key="2">
    <source>
        <dbReference type="ARBA" id="ARBA00004488"/>
    </source>
</evidence>
<evidence type="ECO:0000256" key="7">
    <source>
        <dbReference type="ARBA" id="ARBA00022927"/>
    </source>
</evidence>
<dbReference type="Proteomes" id="UP001305414">
    <property type="component" value="Unassembled WGS sequence"/>
</dbReference>
<keyword evidence="6" id="KW-0677">Repeat</keyword>
<evidence type="ECO:0000256" key="20">
    <source>
        <dbReference type="SAM" id="Phobius"/>
    </source>
</evidence>
<comment type="caution">
    <text evidence="22">The sequence shown here is derived from an EMBL/GenBank/DDBJ whole genome shotgun (WGS) entry which is preliminary data.</text>
</comment>
<evidence type="ECO:0000313" key="23">
    <source>
        <dbReference type="Proteomes" id="UP001305414"/>
    </source>
</evidence>
<dbReference type="Pfam" id="PF15901">
    <property type="entry name" value="Sortilin_C"/>
    <property type="match status" value="2"/>
</dbReference>
<dbReference type="InterPro" id="IPR006581">
    <property type="entry name" value="VPS10"/>
</dbReference>
<sequence length="1574" mass="177098">MFQSYSPSTTIAVYRRQQPTPIIDFIDIAAFYPSRAVLPHIGRSCYAFPTSAAYSHSTMRSSRSIGAAASVWWTALFVLATILSAASTVYAKDEPTVVVTEFDSLPGFPEYFPSSNVVLFREMNAPHMIWRSTDGGATWDKTKGIDHGESIALVMHKYDPDRAYVLTYGNTHWRTSNKGETWEKFYTATYTSKNTDTWLTFHADDPDKILFTGMECEGFFCEDLTLYTTDGFKEKAQILRKQTQSCQWAKSSPVFTTGDSDLDSTRILCIVRPGIFSLDNNRLYVSDNYFKKLDGGEKLDEKEVDLSGSGPVEGVVSILGVKKYFLAAISSPKSTEMALFVTDDTKVWHRAVFPHDHQLVQMSYTVLESTNYSIQIDVRSGKRTSAPMGTLLTSNSNGTYFTRNIEHTNRNGEAHVDFEQVTGIQGVYLVNQVDNWEDVLGKKQAKKESITKITFDDGRSFEVIKADDDHIHLHSMTEQSNVGSVFSSPAPGLVMGNGNRGKYLKDYWESNLFISDDAGKTWIEGPKGPHKYEFGDQGSVLLAIRDSKEVDVQEIKYSLDHGLSWNTTKLPDDLSVLPWVLTTTQDSTSLKFILTAQKGSKESPSFCVVSLDFEGLHEKTCKKSDMENWYARKDDDGKPGCVMGHRQKFQRRKKDAKCFIKEEFNGLAQDTTRCECTSVDFECDFNFVRDGDECKLEGRVLAPQDACTSDDPDEKFMGSSGWRLIPGNQCKRAEGKQKDDKKEWKCSDAKSRPSNSSSEIEVTSKVFEGSYNQFEKHYLERGENSNSDDETVIARPENTQGSAGNIYITHDHGKTWATPKELKDKDIFGIVIHPYVKDMAFFLTSKKQVYYTTDRGNSFDAFEAPDPLDRHSKMSPLSFHPNRPEWLIWHGQKCIGDKCYLEASFSRDRGDYWQTLKRYVGRCEFTGSEAFKFRPKAQIICSARARESNEADNNPLQLEYTNEVPSVEFIVPLDHITGFALMAEFIVVATENRTEGTLRALASLDGETYADAHFPVNFQVPHQNSYTVLDSSTHAVNLFVATEMEDSRRYGSILKSNSNGTSYVMSISGVNSNDAGYVDFEKMLGLEGVVLVNTVANQGSDSEVKNLQTRISHNDGALWSYLPPPQKDSENKPYTCSSREGDAFCALHLHGYTERPERGKAYSSESAIGLMFGIGNVGPILGNAKEADTFMTQDAGLTWKEVKKGAWIWSFGDQGSLIVLGQRNTKTKSVSYSLDRGESWKDMEFTDSDVTITDITTLRSGASRNFLLWGHTGEDLITFNLDFSGLSDRPCVHDEDNADKSDYELWSPEHPLQRDGCLFGHKNWYLRKKAGRTCYNERKLQQVYTSTTCECTREDYECDYNYELDAHNYCTLVDGLQPKDPEEVCRENPELIEYPERSALRRIPLTTCKGGAFDPERVFKYRPCPGHEEEFEKKRGVSGVAIFFAVVIPVAFAALVGWWVYSNWQSKFGQIRLGEQSSLDKDSPWVKYPVIAVSAIVAVVGALPLVASSVWRTVSSAASRLRGRRDGGGRYSWLRSNGQRRFTTRDSFARGRGDYAIVDDDEGELLGDDSDDET</sequence>
<evidence type="ECO:0000256" key="8">
    <source>
        <dbReference type="ARBA" id="ARBA00022989"/>
    </source>
</evidence>
<dbReference type="PANTHER" id="PTHR12106:SF27">
    <property type="entry name" value="SORTILIN-RELATED RECEPTOR"/>
    <property type="match status" value="1"/>
</dbReference>
<accession>A0AAN7UG66</accession>
<dbReference type="CDD" id="cd15482">
    <property type="entry name" value="Sialidase_non-viral"/>
    <property type="match status" value="1"/>
</dbReference>
<dbReference type="PANTHER" id="PTHR12106">
    <property type="entry name" value="SORTILIN RELATED"/>
    <property type="match status" value="1"/>
</dbReference>
<protein>
    <recommendedName>
        <fullName evidence="3">Vacuolar protein sorting/targeting protein 10</fullName>
    </recommendedName>
    <alternativeName>
        <fullName evidence="15">Carboxypeptidase Y receptor</fullName>
    </alternativeName>
    <alternativeName>
        <fullName evidence="14 16">Sortilin VPS10</fullName>
    </alternativeName>
    <alternativeName>
        <fullName evidence="17 18">Vacuolar carboxypeptidase Sorting receptor VPS10</fullName>
    </alternativeName>
</protein>
<dbReference type="GO" id="GO:0006895">
    <property type="term" value="P:Golgi to endosome transport"/>
    <property type="evidence" value="ECO:0007669"/>
    <property type="project" value="TreeGrafter"/>
</dbReference>
<evidence type="ECO:0000256" key="9">
    <source>
        <dbReference type="ARBA" id="ARBA00023034"/>
    </source>
</evidence>
<feature type="transmembrane region" description="Helical" evidence="20">
    <location>
        <begin position="1440"/>
        <end position="1461"/>
    </location>
</feature>
<evidence type="ECO:0000313" key="22">
    <source>
        <dbReference type="EMBL" id="KAK5628164.1"/>
    </source>
</evidence>
<evidence type="ECO:0000256" key="4">
    <source>
        <dbReference type="ARBA" id="ARBA00022448"/>
    </source>
</evidence>
<keyword evidence="8 20" id="KW-1133">Transmembrane helix</keyword>
<comment type="subcellular location">
    <subcellularLocation>
        <location evidence="1">Golgi apparatus</location>
        <location evidence="1">trans-Golgi network membrane</location>
        <topology evidence="1">Multi-pass membrane protein</topology>
    </subcellularLocation>
    <subcellularLocation>
        <location evidence="2">Prevacuolar compartment membrane</location>
        <topology evidence="2">Multi-pass membrane protein</topology>
    </subcellularLocation>
</comment>
<keyword evidence="10 20" id="KW-0472">Membrane</keyword>
<evidence type="ECO:0000256" key="10">
    <source>
        <dbReference type="ARBA" id="ARBA00023136"/>
    </source>
</evidence>
<organism evidence="22 23">
    <name type="scientific">Xylaria bambusicola</name>
    <dbReference type="NCBI Taxonomy" id="326684"/>
    <lineage>
        <taxon>Eukaryota</taxon>
        <taxon>Fungi</taxon>
        <taxon>Dikarya</taxon>
        <taxon>Ascomycota</taxon>
        <taxon>Pezizomycotina</taxon>
        <taxon>Sordariomycetes</taxon>
        <taxon>Xylariomycetidae</taxon>
        <taxon>Xylariales</taxon>
        <taxon>Xylariaceae</taxon>
        <taxon>Xylaria</taxon>
    </lineage>
</organism>
<evidence type="ECO:0000259" key="21">
    <source>
        <dbReference type="SMART" id="SM00602"/>
    </source>
</evidence>
<comment type="function">
    <text evidence="13">Functions as a sorting receptor in the Golgi compartment required for the intracellular sorting and delivery of soluble vacuolar proteins, like carboxypeptidase Y (CPY) and proteinase A. Executes multiple rounds of sorting by cycling between the late Golgi and a prevacuolar endosome-like compartment.</text>
</comment>
<feature type="transmembrane region" description="Helical" evidence="20">
    <location>
        <begin position="1488"/>
        <end position="1514"/>
    </location>
</feature>
<dbReference type="Gene3D" id="2.130.10.10">
    <property type="entry name" value="YVTN repeat-like/Quinoprotein amine dehydrogenase"/>
    <property type="match status" value="2"/>
</dbReference>
<evidence type="ECO:0000256" key="6">
    <source>
        <dbReference type="ARBA" id="ARBA00022737"/>
    </source>
</evidence>
<keyword evidence="4" id="KW-0813">Transport</keyword>
<evidence type="ECO:0000256" key="3">
    <source>
        <dbReference type="ARBA" id="ARBA00015369"/>
    </source>
</evidence>
<dbReference type="SUPFAM" id="SSF110296">
    <property type="entry name" value="Oligoxyloglucan reducing end-specific cellobiohydrolase"/>
    <property type="match status" value="2"/>
</dbReference>
<gene>
    <name evidence="22" type="ORF">RRF57_003879</name>
</gene>
<dbReference type="InterPro" id="IPR050310">
    <property type="entry name" value="VPS10-sortilin"/>
</dbReference>
<evidence type="ECO:0000256" key="19">
    <source>
        <dbReference type="SAM" id="MobiDB-lite"/>
    </source>
</evidence>
<evidence type="ECO:0000256" key="12">
    <source>
        <dbReference type="ARBA" id="ARBA00023180"/>
    </source>
</evidence>
<dbReference type="GO" id="GO:0016020">
    <property type="term" value="C:membrane"/>
    <property type="evidence" value="ECO:0007669"/>
    <property type="project" value="InterPro"/>
</dbReference>
<dbReference type="SMART" id="SM00602">
    <property type="entry name" value="VPS10"/>
    <property type="match status" value="2"/>
</dbReference>
<dbReference type="GO" id="GO:0005794">
    <property type="term" value="C:Golgi apparatus"/>
    <property type="evidence" value="ECO:0007669"/>
    <property type="project" value="UniProtKB-SubCell"/>
</dbReference>
<dbReference type="EMBL" id="JAWHQM010000008">
    <property type="protein sequence ID" value="KAK5628164.1"/>
    <property type="molecule type" value="Genomic_DNA"/>
</dbReference>
<evidence type="ECO:0000256" key="13">
    <source>
        <dbReference type="ARBA" id="ARBA00025569"/>
    </source>
</evidence>
<reference evidence="22 23" key="1">
    <citation type="submission" date="2023-10" db="EMBL/GenBank/DDBJ databases">
        <title>Draft genome sequence of Xylaria bambusicola isolate GMP-LS, the root and basal stem rot pathogen of sugarcane in Indonesia.</title>
        <authorList>
            <person name="Selvaraj P."/>
            <person name="Muralishankar V."/>
            <person name="Muruganantham S."/>
            <person name="Sp S."/>
            <person name="Haryani S."/>
            <person name="Lau K.J.X."/>
            <person name="Naqvi N.I."/>
        </authorList>
    </citation>
    <scope>NUCLEOTIDE SEQUENCE [LARGE SCALE GENOMIC DNA]</scope>
    <source>
        <strain evidence="22">GMP-LS</strain>
    </source>
</reference>